<dbReference type="Proteomes" id="UP001211907">
    <property type="component" value="Unassembled WGS sequence"/>
</dbReference>
<keyword evidence="8" id="KW-1133">Transmembrane helix</keyword>
<dbReference type="Gene3D" id="3.40.630.10">
    <property type="entry name" value="Zn peptidases"/>
    <property type="match status" value="1"/>
</dbReference>
<evidence type="ECO:0000259" key="9">
    <source>
        <dbReference type="Pfam" id="PF02225"/>
    </source>
</evidence>
<dbReference type="InterPro" id="IPR046450">
    <property type="entry name" value="PA_dom_sf"/>
</dbReference>
<feature type="transmembrane region" description="Helical" evidence="8">
    <location>
        <begin position="36"/>
        <end position="54"/>
    </location>
</feature>
<dbReference type="InterPro" id="IPR003137">
    <property type="entry name" value="PA_domain"/>
</dbReference>
<keyword evidence="6" id="KW-0479">Metal-binding</keyword>
<dbReference type="InterPro" id="IPR007484">
    <property type="entry name" value="Peptidase_M28"/>
</dbReference>
<keyword evidence="4 6" id="KW-0378">Hydrolase</keyword>
<dbReference type="PANTHER" id="PTHR12147:SF26">
    <property type="entry name" value="PEPTIDASE M28 DOMAIN-CONTAINING PROTEIN"/>
    <property type="match status" value="1"/>
</dbReference>
<keyword evidence="12" id="KW-1185">Reference proteome</keyword>
<keyword evidence="8" id="KW-0472">Membrane</keyword>
<evidence type="ECO:0000256" key="6">
    <source>
        <dbReference type="RuleBase" id="RU361240"/>
    </source>
</evidence>
<dbReference type="GO" id="GO:0008235">
    <property type="term" value="F:metalloexopeptidase activity"/>
    <property type="evidence" value="ECO:0007669"/>
    <property type="project" value="InterPro"/>
</dbReference>
<evidence type="ECO:0000256" key="1">
    <source>
        <dbReference type="ARBA" id="ARBA00001947"/>
    </source>
</evidence>
<organism evidence="11 12">
    <name type="scientific">Physocladia obscura</name>
    <dbReference type="NCBI Taxonomy" id="109957"/>
    <lineage>
        <taxon>Eukaryota</taxon>
        <taxon>Fungi</taxon>
        <taxon>Fungi incertae sedis</taxon>
        <taxon>Chytridiomycota</taxon>
        <taxon>Chytridiomycota incertae sedis</taxon>
        <taxon>Chytridiomycetes</taxon>
        <taxon>Chytridiales</taxon>
        <taxon>Chytriomycetaceae</taxon>
        <taxon>Physocladia</taxon>
    </lineage>
</organism>
<dbReference type="GO" id="GO:0006508">
    <property type="term" value="P:proteolysis"/>
    <property type="evidence" value="ECO:0007669"/>
    <property type="project" value="UniProtKB-KW"/>
</dbReference>
<sequence length="531" mass="56568">MPETTPLLAGNAANPTSTAHNSPFSRFNLKTRNRKVAVATVGVLVVFALGWHLFSGRNFAPADLASEITSKNLLGHLTAFSDLAAKNNGTRSVPGPYLASVEYVYDQLSEKTDYIVTKQQFIFPLFVIHSNSTLNISGSSPLFFDLILLPLKGRDFIPFGKSGAGSASGTLQTISVGCSASDFTHFKHGNIALVPREPAVGGNPEPCIYRQKIANAVKAGASAVLLYSNLPSESPVAGGFPVDTKKRPTYGLTQTLALSLLQKLALGVEVYVSLTSNVAYVDVVTFNVLAETKAGDENNVILAGSHLDSVPAGPGINDDSSGSSATLEVALSLYRTGLSRSVVNKVRFAFWSAEELGLIGSNHYVDDLAENNPSELKKIALNLNNDMIASPNGARFIYDGRNAVDPKLRGPSGVIQSVFQAYFDAKKLPHEPTEFDGRSDYGGFLKYGIPAGGLFTGAEQIKSIEQAQIYGGTAGVAFDPCYHLACDTLDHVTKGEKGLGFDLFVELAGSMGHIVHKLAFVNDLRGFLNGN</sequence>
<dbReference type="Pfam" id="PF02225">
    <property type="entry name" value="PA"/>
    <property type="match status" value="1"/>
</dbReference>
<accession>A0AAD5T966</accession>
<keyword evidence="3 6" id="KW-0645">Protease</keyword>
<evidence type="ECO:0000256" key="7">
    <source>
        <dbReference type="SAM" id="MobiDB-lite"/>
    </source>
</evidence>
<reference evidence="11" key="1">
    <citation type="submission" date="2020-05" db="EMBL/GenBank/DDBJ databases">
        <title>Phylogenomic resolution of chytrid fungi.</title>
        <authorList>
            <person name="Stajich J.E."/>
            <person name="Amses K."/>
            <person name="Simmons R."/>
            <person name="Seto K."/>
            <person name="Myers J."/>
            <person name="Bonds A."/>
            <person name="Quandt C.A."/>
            <person name="Barry K."/>
            <person name="Liu P."/>
            <person name="Grigoriev I."/>
            <person name="Longcore J.E."/>
            <person name="James T.Y."/>
        </authorList>
    </citation>
    <scope>NUCLEOTIDE SEQUENCE</scope>
    <source>
        <strain evidence="11">JEL0513</strain>
    </source>
</reference>
<keyword evidence="5 6" id="KW-0862">Zinc</keyword>
<dbReference type="EC" id="3.4.-.-" evidence="6"/>
<dbReference type="SUPFAM" id="SSF53187">
    <property type="entry name" value="Zn-dependent exopeptidases"/>
    <property type="match status" value="1"/>
</dbReference>
<evidence type="ECO:0000256" key="8">
    <source>
        <dbReference type="SAM" id="Phobius"/>
    </source>
</evidence>
<dbReference type="EMBL" id="JADGJH010000191">
    <property type="protein sequence ID" value="KAJ3134389.1"/>
    <property type="molecule type" value="Genomic_DNA"/>
</dbReference>
<dbReference type="Gene3D" id="3.50.30.30">
    <property type="match status" value="1"/>
</dbReference>
<evidence type="ECO:0000313" key="11">
    <source>
        <dbReference type="EMBL" id="KAJ3134389.1"/>
    </source>
</evidence>
<evidence type="ECO:0000256" key="5">
    <source>
        <dbReference type="ARBA" id="ARBA00022833"/>
    </source>
</evidence>
<dbReference type="Pfam" id="PF04389">
    <property type="entry name" value="Peptidase_M28"/>
    <property type="match status" value="1"/>
</dbReference>
<name>A0AAD5T966_9FUNG</name>
<keyword evidence="8" id="KW-0812">Transmembrane</keyword>
<evidence type="ECO:0000313" key="12">
    <source>
        <dbReference type="Proteomes" id="UP001211907"/>
    </source>
</evidence>
<dbReference type="SUPFAM" id="SSF52025">
    <property type="entry name" value="PA domain"/>
    <property type="match status" value="1"/>
</dbReference>
<gene>
    <name evidence="11" type="ORF">HK100_003598</name>
</gene>
<comment type="similarity">
    <text evidence="2">Belongs to the peptidase M28 family. M28B subfamily.</text>
</comment>
<evidence type="ECO:0000256" key="2">
    <source>
        <dbReference type="ARBA" id="ARBA00005634"/>
    </source>
</evidence>
<feature type="domain" description="Peptidase M28" evidence="10">
    <location>
        <begin position="287"/>
        <end position="495"/>
    </location>
</feature>
<feature type="domain" description="PA" evidence="9">
    <location>
        <begin position="176"/>
        <end position="256"/>
    </location>
</feature>
<evidence type="ECO:0000256" key="4">
    <source>
        <dbReference type="ARBA" id="ARBA00022801"/>
    </source>
</evidence>
<comment type="caution">
    <text evidence="11">The sequence shown here is derived from an EMBL/GenBank/DDBJ whole genome shotgun (WGS) entry which is preliminary data.</text>
</comment>
<dbReference type="InterPro" id="IPR045175">
    <property type="entry name" value="M28_fam"/>
</dbReference>
<dbReference type="AlphaFoldDB" id="A0AAD5T966"/>
<dbReference type="PANTHER" id="PTHR12147">
    <property type="entry name" value="METALLOPEPTIDASE M28 FAMILY MEMBER"/>
    <property type="match status" value="1"/>
</dbReference>
<comment type="cofactor">
    <cofactor evidence="1">
        <name>Zn(2+)</name>
        <dbReference type="ChEBI" id="CHEBI:29105"/>
    </cofactor>
</comment>
<feature type="region of interest" description="Disordered" evidence="7">
    <location>
        <begin position="1"/>
        <end position="20"/>
    </location>
</feature>
<protein>
    <recommendedName>
        <fullName evidence="6">Peptide hydrolase</fullName>
        <ecNumber evidence="6">3.4.-.-</ecNumber>
    </recommendedName>
</protein>
<proteinExistence type="inferred from homology"/>
<dbReference type="GO" id="GO:0046872">
    <property type="term" value="F:metal ion binding"/>
    <property type="evidence" value="ECO:0007669"/>
    <property type="project" value="UniProtKB-KW"/>
</dbReference>
<evidence type="ECO:0000256" key="3">
    <source>
        <dbReference type="ARBA" id="ARBA00022670"/>
    </source>
</evidence>
<evidence type="ECO:0000259" key="10">
    <source>
        <dbReference type="Pfam" id="PF04389"/>
    </source>
</evidence>